<dbReference type="PANTHER" id="PTHR21666:SF288">
    <property type="entry name" value="CELL DIVISION PROTEIN YTFB"/>
    <property type="match status" value="1"/>
</dbReference>
<keyword evidence="4" id="KW-0479">Metal-binding</keyword>
<feature type="domain" description="LysM" evidence="8">
    <location>
        <begin position="103"/>
        <end position="152"/>
    </location>
</feature>
<dbReference type="PROSITE" id="PS51782">
    <property type="entry name" value="LYSM"/>
    <property type="match status" value="1"/>
</dbReference>
<dbReference type="PANTHER" id="PTHR21666">
    <property type="entry name" value="PEPTIDASE-RELATED"/>
    <property type="match status" value="1"/>
</dbReference>
<dbReference type="InterPro" id="IPR016047">
    <property type="entry name" value="M23ase_b-sheet_dom"/>
</dbReference>
<keyword evidence="10" id="KW-1185">Reference proteome</keyword>
<comment type="subcellular location">
    <subcellularLocation>
        <location evidence="2">Cell envelope</location>
    </subcellularLocation>
</comment>
<dbReference type="InterPro" id="IPR011055">
    <property type="entry name" value="Dup_hybrid_motif"/>
</dbReference>
<evidence type="ECO:0000256" key="6">
    <source>
        <dbReference type="ARBA" id="ARBA00022833"/>
    </source>
</evidence>
<dbReference type="Pfam" id="PF19425">
    <property type="entry name" value="Csd3_N2"/>
    <property type="match status" value="1"/>
</dbReference>
<dbReference type="Proteomes" id="UP000030856">
    <property type="component" value="Unassembled WGS sequence"/>
</dbReference>
<evidence type="ECO:0000256" key="7">
    <source>
        <dbReference type="ARBA" id="ARBA00023049"/>
    </source>
</evidence>
<dbReference type="EMBL" id="JRAA01000003">
    <property type="protein sequence ID" value="KHF24170.1"/>
    <property type="molecule type" value="Genomic_DNA"/>
</dbReference>
<dbReference type="AlphaFoldDB" id="A0A0B0H4V7"/>
<proteinExistence type="predicted"/>
<dbReference type="InterPro" id="IPR018392">
    <property type="entry name" value="LysM"/>
</dbReference>
<dbReference type="STRING" id="2340.JV46_24100"/>
<sequence length="466" mass="51701">MKSLYNKIILLLFLAFLLAPLAFWQITNFPTKTGPVEITIEPKTITAIEEPAEELPALIPPIIEPTVTPEETITLEELASPEETVTPEEPAQAEPAFIEERWVIHEVKPGDTLSTIFSSQEIGTTALYAVINSGKEGKQIERTLKPGQKLLLRFKEGTGELDLLIHEVNLVKSVQFDINAGSAITTVLEKDVEKRIVTASGTITSSLFLDGQKAGLSDRTIVEMAGLFNFDIDFAREIQPGDYFSVIYEAKYIDGEFFGNGSILAAEFINTGKSFRVVRFERDGAVDYYNEKGQSRKKTFTRTPVNFARISSKFTKSRYHPVLKRWRSHKGVDYAAKTGTPVLATGNGSVKIIQKQRGYGKVIYLQHGKKYTTVYAHLSRFKSGLKKGHKVKQGEVIGYVGSTGLATGPHLHYEFRINDKHVDPLSHKLPAADPIKGDKMAQFKKVAAPLLQQLDQLKAPVIAGQP</sequence>
<dbReference type="RefSeq" id="WP_052132292.1">
    <property type="nucleotide sequence ID" value="NZ_JRAA01000003.1"/>
</dbReference>
<dbReference type="Pfam" id="PF01551">
    <property type="entry name" value="Peptidase_M23"/>
    <property type="match status" value="1"/>
</dbReference>
<dbReference type="FunFam" id="2.70.70.10:FF:000002">
    <property type="entry name" value="Murein DD-endopeptidase MepM"/>
    <property type="match status" value="1"/>
</dbReference>
<dbReference type="GO" id="GO:0030313">
    <property type="term" value="C:cell envelope"/>
    <property type="evidence" value="ECO:0007669"/>
    <property type="project" value="UniProtKB-SubCell"/>
</dbReference>
<keyword evidence="6" id="KW-0862">Zinc</keyword>
<organism evidence="9 10">
    <name type="scientific">Solemya velum gill symbiont</name>
    <dbReference type="NCBI Taxonomy" id="2340"/>
    <lineage>
        <taxon>Bacteria</taxon>
        <taxon>Pseudomonadati</taxon>
        <taxon>Pseudomonadota</taxon>
        <taxon>Gammaproteobacteria</taxon>
        <taxon>sulfur-oxidizing symbionts</taxon>
    </lineage>
</organism>
<comment type="cofactor">
    <cofactor evidence="1">
        <name>Zn(2+)</name>
        <dbReference type="ChEBI" id="CHEBI:29105"/>
    </cofactor>
</comment>
<accession>A0A0B0H4V7</accession>
<evidence type="ECO:0000256" key="5">
    <source>
        <dbReference type="ARBA" id="ARBA00022801"/>
    </source>
</evidence>
<dbReference type="CDD" id="cd00118">
    <property type="entry name" value="LysM"/>
    <property type="match status" value="1"/>
</dbReference>
<dbReference type="GO" id="GO:0004222">
    <property type="term" value="F:metalloendopeptidase activity"/>
    <property type="evidence" value="ECO:0007669"/>
    <property type="project" value="TreeGrafter"/>
</dbReference>
<keyword evidence="3" id="KW-0645">Protease</keyword>
<evidence type="ECO:0000313" key="10">
    <source>
        <dbReference type="Proteomes" id="UP000030856"/>
    </source>
</evidence>
<dbReference type="GO" id="GO:0006508">
    <property type="term" value="P:proteolysis"/>
    <property type="evidence" value="ECO:0007669"/>
    <property type="project" value="UniProtKB-KW"/>
</dbReference>
<dbReference type="InterPro" id="IPR050570">
    <property type="entry name" value="Cell_wall_metabolism_enzyme"/>
</dbReference>
<evidence type="ECO:0000313" key="9">
    <source>
        <dbReference type="EMBL" id="KHF24170.1"/>
    </source>
</evidence>
<name>A0A0B0H4V7_SOVGS</name>
<gene>
    <name evidence="9" type="ORF">JV46_24100</name>
</gene>
<evidence type="ECO:0000259" key="8">
    <source>
        <dbReference type="PROSITE" id="PS51782"/>
    </source>
</evidence>
<keyword evidence="7" id="KW-0482">Metalloprotease</keyword>
<dbReference type="SUPFAM" id="SSF51261">
    <property type="entry name" value="Duplicated hybrid motif"/>
    <property type="match status" value="1"/>
</dbReference>
<dbReference type="CDD" id="cd12797">
    <property type="entry name" value="M23_peptidase"/>
    <property type="match status" value="1"/>
</dbReference>
<dbReference type="eggNOG" id="COG0739">
    <property type="taxonomic scope" value="Bacteria"/>
</dbReference>
<evidence type="ECO:0000256" key="4">
    <source>
        <dbReference type="ARBA" id="ARBA00022723"/>
    </source>
</evidence>
<dbReference type="GO" id="GO:0046872">
    <property type="term" value="F:metal ion binding"/>
    <property type="evidence" value="ECO:0007669"/>
    <property type="project" value="UniProtKB-KW"/>
</dbReference>
<dbReference type="Gene3D" id="2.70.70.10">
    <property type="entry name" value="Glucose Permease (Domain IIA)"/>
    <property type="match status" value="1"/>
</dbReference>
<dbReference type="OrthoDB" id="9805070at2"/>
<keyword evidence="5" id="KW-0378">Hydrolase</keyword>
<evidence type="ECO:0000256" key="1">
    <source>
        <dbReference type="ARBA" id="ARBA00001947"/>
    </source>
</evidence>
<protein>
    <submittedName>
        <fullName evidence="9">Metalloendopeptidase-like membrane protein</fullName>
    </submittedName>
</protein>
<evidence type="ECO:0000256" key="3">
    <source>
        <dbReference type="ARBA" id="ARBA00022670"/>
    </source>
</evidence>
<dbReference type="Gene3D" id="3.10.450.350">
    <property type="match status" value="2"/>
</dbReference>
<comment type="caution">
    <text evidence="9">The sequence shown here is derived from an EMBL/GenBank/DDBJ whole genome shotgun (WGS) entry which is preliminary data.</text>
</comment>
<dbReference type="InterPro" id="IPR045834">
    <property type="entry name" value="Csd3_N2"/>
</dbReference>
<reference evidence="9 10" key="1">
    <citation type="journal article" date="2014" name="BMC Genomics">
        <title>The genome of the intracellular bacterium of the coastal bivalve, Solemya velum: a blueprint for thriving in and out of symbiosis.</title>
        <authorList>
            <person name="Dmytrenko O."/>
            <person name="Russell S.L."/>
            <person name="Loo W.T."/>
            <person name="Fontanez K.M."/>
            <person name="Liao L."/>
            <person name="Roeselers G."/>
            <person name="Sharma R."/>
            <person name="Stewart F.J."/>
            <person name="Newton I.L."/>
            <person name="Woyke T."/>
            <person name="Wu D."/>
            <person name="Lang J.M."/>
            <person name="Eisen J.A."/>
            <person name="Cavanaugh C.M."/>
        </authorList>
    </citation>
    <scope>NUCLEOTIDE SEQUENCE [LARGE SCALE GENOMIC DNA]</scope>
    <source>
        <strain evidence="9 10">WH</strain>
    </source>
</reference>
<evidence type="ECO:0000256" key="2">
    <source>
        <dbReference type="ARBA" id="ARBA00004196"/>
    </source>
</evidence>
<dbReference type="PATRIC" id="fig|2340.3.peg.2248"/>